<dbReference type="Proteomes" id="UP001165101">
    <property type="component" value="Unassembled WGS sequence"/>
</dbReference>
<reference evidence="1" key="1">
    <citation type="submission" date="2023-04" db="EMBL/GenBank/DDBJ databases">
        <title>Candida boidinii NBRC 1967.</title>
        <authorList>
            <person name="Ichikawa N."/>
            <person name="Sato H."/>
            <person name="Tonouchi N."/>
        </authorList>
    </citation>
    <scope>NUCLEOTIDE SEQUENCE</scope>
    <source>
        <strain evidence="1">NBRC 1967</strain>
    </source>
</reference>
<proteinExistence type="predicted"/>
<evidence type="ECO:0000313" key="1">
    <source>
        <dbReference type="EMBL" id="GME90102.1"/>
    </source>
</evidence>
<organism evidence="1 2">
    <name type="scientific">Candida boidinii</name>
    <name type="common">Yeast</name>
    <dbReference type="NCBI Taxonomy" id="5477"/>
    <lineage>
        <taxon>Eukaryota</taxon>
        <taxon>Fungi</taxon>
        <taxon>Dikarya</taxon>
        <taxon>Ascomycota</taxon>
        <taxon>Saccharomycotina</taxon>
        <taxon>Pichiomycetes</taxon>
        <taxon>Pichiales</taxon>
        <taxon>Pichiaceae</taxon>
        <taxon>Ogataea</taxon>
        <taxon>Ogataea/Candida clade</taxon>
    </lineage>
</organism>
<comment type="caution">
    <text evidence="1">The sequence shown here is derived from an EMBL/GenBank/DDBJ whole genome shotgun (WGS) entry which is preliminary data.</text>
</comment>
<evidence type="ECO:0000313" key="2">
    <source>
        <dbReference type="Proteomes" id="UP001165101"/>
    </source>
</evidence>
<dbReference type="EMBL" id="BSXV01000667">
    <property type="protein sequence ID" value="GME90102.1"/>
    <property type="molecule type" value="Genomic_DNA"/>
</dbReference>
<protein>
    <submittedName>
        <fullName evidence="1">Unnamed protein product</fullName>
    </submittedName>
</protein>
<accession>A0ACB5TKU8</accession>
<sequence length="415" mass="47264">MVSQLKTSNLDLKRKHPLVEDETSHKRQKTQNNQANLDENKNKSDEEDDTSSGEEDEESEDDSGSESSDSSDESEAEAEDDDDNELDENKQFEVQESYHKLDEELIKQRTKIIREDGVALVSNSLDQIDDLFKNGKSLKFKKSNVIAKDSAILKEIGSQAVIATRNLKIGISDKILNFEVFKNKFIENFGTLGDEVDIANEEEDGDITNNDSEYTNGRSRSRVSATSRTRNGCEDYNWIRAGLMYQSASNRAATFDVLLGPLEIEQKQRVVKQRVRDDSSKVSAVTAAKKDATDIVNRDKDQDTTAASERVFRMLQKREGSGRVNLFKFFINPSSFSKSVENLFFTSFLINHNKLILGEDEDGIPYIQQANIQTLKNNERFKTRDDSKSHIIFNLDYHTWQALINEYDITDSFLE</sequence>
<gene>
    <name evidence="1" type="ORF">Cboi01_000169300</name>
</gene>
<keyword evidence="2" id="KW-1185">Reference proteome</keyword>
<name>A0ACB5TKU8_CANBO</name>